<dbReference type="PANTHER" id="PTHR42884:SF14">
    <property type="entry name" value="NEUROENDOCRINE CONVERTASE 1"/>
    <property type="match status" value="1"/>
</dbReference>
<dbReference type="InterPro" id="IPR018511">
    <property type="entry name" value="Hemolysin-typ_Ca-bd_CS"/>
</dbReference>
<dbReference type="InterPro" id="IPR011049">
    <property type="entry name" value="Serralysin-like_metalloprot_C"/>
</dbReference>
<gene>
    <name evidence="6" type="ORF">H1P_2900001</name>
</gene>
<dbReference type="RefSeq" id="WP_144873632.1">
    <property type="nucleotide sequence ID" value="NZ_LR214032.1"/>
</dbReference>
<evidence type="ECO:0000313" key="7">
    <source>
        <dbReference type="Proteomes" id="UP000320055"/>
    </source>
</evidence>
<dbReference type="InterPro" id="IPR034075">
    <property type="entry name" value="Glr3161-like_dom"/>
</dbReference>
<keyword evidence="1" id="KW-0645">Protease</keyword>
<evidence type="ECO:0000256" key="3">
    <source>
        <dbReference type="ARBA" id="ARBA00022825"/>
    </source>
</evidence>
<keyword evidence="2" id="KW-0378">Hydrolase</keyword>
<dbReference type="InterPro" id="IPR023828">
    <property type="entry name" value="Peptidase_S8_Ser-AS"/>
</dbReference>
<evidence type="ECO:0000313" key="6">
    <source>
        <dbReference type="EMBL" id="VEP14834.1"/>
    </source>
</evidence>
<keyword evidence="7" id="KW-1185">Reference proteome</keyword>
<dbReference type="OrthoDB" id="9813435at2"/>
<dbReference type="AlphaFoldDB" id="A0A563VTX0"/>
<dbReference type="PROSITE" id="PS51892">
    <property type="entry name" value="SUBTILASE"/>
    <property type="match status" value="1"/>
</dbReference>
<dbReference type="GO" id="GO:0005509">
    <property type="term" value="F:calcium ion binding"/>
    <property type="evidence" value="ECO:0007669"/>
    <property type="project" value="InterPro"/>
</dbReference>
<evidence type="ECO:0000256" key="1">
    <source>
        <dbReference type="ARBA" id="ARBA00022670"/>
    </source>
</evidence>
<comment type="similarity">
    <text evidence="4">Belongs to the peptidase S8 family.</text>
</comment>
<comment type="caution">
    <text evidence="4">Lacks conserved residue(s) required for the propagation of feature annotation.</text>
</comment>
<accession>A0A563VTX0</accession>
<dbReference type="PRINTS" id="PR00313">
    <property type="entry name" value="CABNDNGRPT"/>
</dbReference>
<dbReference type="GO" id="GO:0016485">
    <property type="term" value="P:protein processing"/>
    <property type="evidence" value="ECO:0007669"/>
    <property type="project" value="TreeGrafter"/>
</dbReference>
<dbReference type="PROSITE" id="PS00330">
    <property type="entry name" value="HEMOLYSIN_CALCIUM"/>
    <property type="match status" value="1"/>
</dbReference>
<dbReference type="PROSITE" id="PS00138">
    <property type="entry name" value="SUBTILASE_SER"/>
    <property type="match status" value="1"/>
</dbReference>
<dbReference type="InterPro" id="IPR001343">
    <property type="entry name" value="Hemolysn_Ca-bd"/>
</dbReference>
<dbReference type="InterPro" id="IPR036852">
    <property type="entry name" value="Peptidase_S8/S53_dom_sf"/>
</dbReference>
<protein>
    <submittedName>
        <fullName evidence="6">Ca2+-binding protein, RTX toxin</fullName>
    </submittedName>
</protein>
<dbReference type="PANTHER" id="PTHR42884">
    <property type="entry name" value="PROPROTEIN CONVERTASE SUBTILISIN/KEXIN-RELATED"/>
    <property type="match status" value="1"/>
</dbReference>
<keyword evidence="3" id="KW-0720">Serine protease</keyword>
<dbReference type="SUPFAM" id="SSF51120">
    <property type="entry name" value="beta-Roll"/>
    <property type="match status" value="1"/>
</dbReference>
<feature type="domain" description="Peptidase S8/S53" evidence="5">
    <location>
        <begin position="234"/>
        <end position="593"/>
    </location>
</feature>
<reference evidence="6 7" key="1">
    <citation type="submission" date="2019-01" db="EMBL/GenBank/DDBJ databases">
        <authorList>
            <person name="Brito A."/>
        </authorList>
    </citation>
    <scope>NUCLEOTIDE SEQUENCE [LARGE SCALE GENOMIC DNA]</scope>
    <source>
        <strain evidence="6">1</strain>
    </source>
</reference>
<dbReference type="Gene3D" id="3.40.50.200">
    <property type="entry name" value="Peptidase S8/S53 domain"/>
    <property type="match status" value="2"/>
</dbReference>
<dbReference type="Pfam" id="PF00353">
    <property type="entry name" value="HemolysinCabind"/>
    <property type="match status" value="2"/>
</dbReference>
<name>A0A563VTX0_9CYAN</name>
<dbReference type="GO" id="GO:0016020">
    <property type="term" value="C:membrane"/>
    <property type="evidence" value="ECO:0007669"/>
    <property type="project" value="TreeGrafter"/>
</dbReference>
<dbReference type="Proteomes" id="UP000320055">
    <property type="component" value="Unassembled WGS sequence"/>
</dbReference>
<evidence type="ECO:0000256" key="4">
    <source>
        <dbReference type="PROSITE-ProRule" id="PRU01240"/>
    </source>
</evidence>
<proteinExistence type="inferred from homology"/>
<dbReference type="Pfam" id="PF00082">
    <property type="entry name" value="Peptidase_S8"/>
    <property type="match status" value="1"/>
</dbReference>
<dbReference type="SUPFAM" id="SSF52743">
    <property type="entry name" value="Subtilisin-like"/>
    <property type="match status" value="1"/>
</dbReference>
<dbReference type="EMBL" id="CAACVJ010000213">
    <property type="protein sequence ID" value="VEP14834.1"/>
    <property type="molecule type" value="Genomic_DNA"/>
</dbReference>
<sequence>MSIKASNLIISDDLVSLQSETANQSLTYDALVPLQLEIDDKSIISSDLAKLETEFEDHNNPEDPNAFIPIFISSNDLLILNEGGREVGVRVASENIEELLPQLEELGFELLGDASEYNFVEGYIPIEKISLLESLESQGISAVRPIYQPITHTGSVTSQADFVQEVDRVRAALPDNYDGTGITIGILSDSYDNLGGEAQDIIDSDLPNDVVVIEDLSSGGSDEGRAIAQLIHDLAPGANLAFATAFTGEAGFADNIRALATAGADVIIDDVGYLAAPFFQDGVVTRAVDEVVTNDGVAYFSSAGNSADSSYESTTINFVSDIDLDSILSTAISRTYQSYYDFDPSGVVDNRQQLSLGGGETVQISLQWDDPFFASVDTDLDVFLVYDNNTPTDSSDDFAVAGSALDNIANDEPAELFSYTNPTGSTLTFDVVIANFAGPNPERIKYINFGSGSPTEFDTNSSTIFAHPAAINGRAVGAVPYFDRENPESFTSLGPTTILFETDGTPKATPEIRNTPDIAAIDGTDTTFFGSDVDGNGFPNFFGTSAAAPHAAAIAALIKEANPTWTPDQVYDSLESTAEDIYNAGFDDLTGFGLVNAYDAIFGDVVPASLNFTDDFEDGDLPSAYETNTNQAGRIQVTDENSPQGTNHLTLDSSRGLNDLSLNEVILHVDTTGYTDVQLSFDQKEFGDEDNPMSASFSGSENSDGVALSVDGNTWYSLISLTSGEGNTSTTYRTNSFNLSDAATTNGLTLGSDVQIKFQQYDNFPINASDGTDGLAFDNISVAGTLSGTVTGTTGNDNLAGTNGNDTIPGDAGEDFIDSGSGNDNAYGGDGRDLICAHEGDDLLIGGLDTDYLDGGDGNDTLSGGTYDPSGDPIVGTDGAQDSFVGGSGSDVFVLSTDSANDTIYDFEDGLDRLGVFDSLSSNDVTISTNSGNTIITLDSNGDTLATLIGITSVIDSSDFTNLDTP</sequence>
<dbReference type="CDD" id="cd05562">
    <property type="entry name" value="Peptidases_S53_like"/>
    <property type="match status" value="1"/>
</dbReference>
<evidence type="ECO:0000259" key="5">
    <source>
        <dbReference type="Pfam" id="PF00082"/>
    </source>
</evidence>
<dbReference type="Gene3D" id="2.150.10.10">
    <property type="entry name" value="Serralysin-like metalloprotease, C-terminal"/>
    <property type="match status" value="2"/>
</dbReference>
<dbReference type="InterPro" id="IPR000209">
    <property type="entry name" value="Peptidase_S8/S53_dom"/>
</dbReference>
<dbReference type="GO" id="GO:0004252">
    <property type="term" value="F:serine-type endopeptidase activity"/>
    <property type="evidence" value="ECO:0007669"/>
    <property type="project" value="InterPro"/>
</dbReference>
<evidence type="ECO:0000256" key="2">
    <source>
        <dbReference type="ARBA" id="ARBA00022801"/>
    </source>
</evidence>
<organism evidence="6 7">
    <name type="scientific">Hyella patelloides LEGE 07179</name>
    <dbReference type="NCBI Taxonomy" id="945734"/>
    <lineage>
        <taxon>Bacteria</taxon>
        <taxon>Bacillati</taxon>
        <taxon>Cyanobacteriota</taxon>
        <taxon>Cyanophyceae</taxon>
        <taxon>Pleurocapsales</taxon>
        <taxon>Hyellaceae</taxon>
        <taxon>Hyella</taxon>
    </lineage>
</organism>